<dbReference type="Gene3D" id="1.25.40.10">
    <property type="entry name" value="Tetratricopeptide repeat domain"/>
    <property type="match status" value="1"/>
</dbReference>
<name>A0ABU3EI19_9RHOB</name>
<evidence type="ECO:0000313" key="3">
    <source>
        <dbReference type="Proteomes" id="UP001251085"/>
    </source>
</evidence>
<dbReference type="InterPro" id="IPR011990">
    <property type="entry name" value="TPR-like_helical_dom_sf"/>
</dbReference>
<gene>
    <name evidence="2" type="ORF">RM190_18600</name>
</gene>
<comment type="caution">
    <text evidence="2">The sequence shown here is derived from an EMBL/GenBank/DDBJ whole genome shotgun (WGS) entry which is preliminary data.</text>
</comment>
<dbReference type="EMBL" id="JAVRQI010000015">
    <property type="protein sequence ID" value="MDT1063878.1"/>
    <property type="molecule type" value="Genomic_DNA"/>
</dbReference>
<dbReference type="Proteomes" id="UP001251085">
    <property type="component" value="Unassembled WGS sequence"/>
</dbReference>
<dbReference type="Gene3D" id="1.10.10.10">
    <property type="entry name" value="Winged helix-like DNA-binding domain superfamily/Winged helix DNA-binding domain"/>
    <property type="match status" value="1"/>
</dbReference>
<evidence type="ECO:0000313" key="2">
    <source>
        <dbReference type="EMBL" id="MDT1063878.1"/>
    </source>
</evidence>
<sequence length="541" mass="58949">MTTVLSLMGSVRLRGSAGKDLTPRSQKARGALALLGTAPDLRMNRARLQDLLWSDRNKQQGSDSLRQMLRELRSTFSDERDIMLSGVGWIGLDPERLRIDLTPVYDAGGNPIEFAADIDIPDPEFECWLRDMRLRLTPETQGPTALERAPPEPPGGRPASSIRQALMNGHDVAAPREQPLYLVALDPVESNDTRAHVMGEMVINEAASRACEMIPATLADEVDDSTPQAGTRIGAMCYGSGADCTLMVVMRDISTGARGWTRRFAIRAADETATMRHAVAQITVALLDRARRTASPNWMTFPIWDVFSYSRDRLEAADRVLASLPPERENAVSLALRSYLRNTLIIERLTDDPARCSDEADAFASQARELAPNNPVVLAVASLSASWRRDAIGALELARAACRADPDNEMACHALSQALTDVGRDAEALEAADRGARGALAELGPACWLMRRSVVQIRLGRFGDAENSAAAAYAFAADNRPSLRFLAALRYHRGDEAGAADALRRLRLIEPDFSLELMADPDYPASTLRMAGLMGITASGL</sequence>
<dbReference type="InterPro" id="IPR036388">
    <property type="entry name" value="WH-like_DNA-bd_sf"/>
</dbReference>
<feature type="region of interest" description="Disordered" evidence="1">
    <location>
        <begin position="139"/>
        <end position="161"/>
    </location>
</feature>
<proteinExistence type="predicted"/>
<protein>
    <submittedName>
        <fullName evidence="2">SARP family transcriptional regulator</fullName>
    </submittedName>
</protein>
<accession>A0ABU3EI19</accession>
<dbReference type="RefSeq" id="WP_311760963.1">
    <property type="nucleotide sequence ID" value="NZ_JAVRQI010000015.1"/>
</dbReference>
<evidence type="ECO:0000256" key="1">
    <source>
        <dbReference type="SAM" id="MobiDB-lite"/>
    </source>
</evidence>
<keyword evidence="3" id="KW-1185">Reference proteome</keyword>
<reference evidence="3" key="1">
    <citation type="submission" date="2023-07" db="EMBL/GenBank/DDBJ databases">
        <title>Characterization of two Paracoccaceae strains isolated from Phycosphere and proposal of Xinfangfangia lacusdiani sp. nov.</title>
        <authorList>
            <person name="Deng Y."/>
            <person name="Zhang Y.Q."/>
        </authorList>
    </citation>
    <scope>NUCLEOTIDE SEQUENCE [LARGE SCALE GENOMIC DNA]</scope>
    <source>
        <strain evidence="3">CPCC 101403</strain>
    </source>
</reference>
<organism evidence="2 3">
    <name type="scientific">Paracoccus broussonetiae</name>
    <dbReference type="NCBI Taxonomy" id="3075834"/>
    <lineage>
        <taxon>Bacteria</taxon>
        <taxon>Pseudomonadati</taxon>
        <taxon>Pseudomonadota</taxon>
        <taxon>Alphaproteobacteria</taxon>
        <taxon>Rhodobacterales</taxon>
        <taxon>Paracoccaceae</taxon>
        <taxon>Paracoccus</taxon>
    </lineage>
</organism>
<dbReference type="SUPFAM" id="SSF48452">
    <property type="entry name" value="TPR-like"/>
    <property type="match status" value="1"/>
</dbReference>